<dbReference type="GO" id="GO:0003677">
    <property type="term" value="F:DNA binding"/>
    <property type="evidence" value="ECO:0007669"/>
    <property type="project" value="InterPro"/>
</dbReference>
<accession>A0A6N2Z194</accession>
<dbReference type="InterPro" id="IPR010982">
    <property type="entry name" value="Lambda_DNA-bd_dom_sf"/>
</dbReference>
<dbReference type="InterPro" id="IPR001387">
    <property type="entry name" value="Cro/C1-type_HTH"/>
</dbReference>
<proteinExistence type="predicted"/>
<dbReference type="SUPFAM" id="SSF47413">
    <property type="entry name" value="lambda repressor-like DNA-binding domains"/>
    <property type="match status" value="1"/>
</dbReference>
<sequence>MLDALEIGYVVKERRIELGMTQERLAAAAGVSKRCLWTMETGLGTGVRLDKLAAVLRVLGLELSLEASTGLELAAADPPIEAPRVEGVAPVDDVLEILTGGAGDGRA</sequence>
<dbReference type="EMBL" id="CACRTN010000009">
    <property type="protein sequence ID" value="VYT71907.1"/>
    <property type="molecule type" value="Genomic_DNA"/>
</dbReference>
<dbReference type="Gene3D" id="1.10.260.40">
    <property type="entry name" value="lambda repressor-like DNA-binding domains"/>
    <property type="match status" value="1"/>
</dbReference>
<reference evidence="2" key="1">
    <citation type="submission" date="2019-11" db="EMBL/GenBank/DDBJ databases">
        <authorList>
            <person name="Feng L."/>
        </authorList>
    </citation>
    <scope>NUCLEOTIDE SEQUENCE</scope>
    <source>
        <strain evidence="2">CintestinalisLFYP54</strain>
    </source>
</reference>
<dbReference type="CDD" id="cd00093">
    <property type="entry name" value="HTH_XRE"/>
    <property type="match status" value="1"/>
</dbReference>
<evidence type="ECO:0000259" key="1">
    <source>
        <dbReference type="PROSITE" id="PS50943"/>
    </source>
</evidence>
<name>A0A6N2Z194_9ACTN</name>
<dbReference type="SMART" id="SM00530">
    <property type="entry name" value="HTH_XRE"/>
    <property type="match status" value="1"/>
</dbReference>
<dbReference type="Pfam" id="PF01381">
    <property type="entry name" value="HTH_3"/>
    <property type="match status" value="1"/>
</dbReference>
<gene>
    <name evidence="2" type="ORF">CILFYP54_01356</name>
</gene>
<evidence type="ECO:0000313" key="2">
    <source>
        <dbReference type="EMBL" id="VYT71907.1"/>
    </source>
</evidence>
<dbReference type="RefSeq" id="WP_156848200.1">
    <property type="nucleotide sequence ID" value="NZ_CACRTN010000009.1"/>
</dbReference>
<protein>
    <submittedName>
        <fullName evidence="2">Helix-turn-helix</fullName>
    </submittedName>
</protein>
<feature type="domain" description="HTH cro/C1-type" evidence="1">
    <location>
        <begin position="11"/>
        <end position="68"/>
    </location>
</feature>
<dbReference type="PROSITE" id="PS50943">
    <property type="entry name" value="HTH_CROC1"/>
    <property type="match status" value="1"/>
</dbReference>
<organism evidence="2">
    <name type="scientific">Collinsella intestinalis</name>
    <dbReference type="NCBI Taxonomy" id="147207"/>
    <lineage>
        <taxon>Bacteria</taxon>
        <taxon>Bacillati</taxon>
        <taxon>Actinomycetota</taxon>
        <taxon>Coriobacteriia</taxon>
        <taxon>Coriobacteriales</taxon>
        <taxon>Coriobacteriaceae</taxon>
        <taxon>Collinsella</taxon>
    </lineage>
</organism>
<dbReference type="AlphaFoldDB" id="A0A6N2Z194"/>